<dbReference type="PANTHER" id="PTHR11616">
    <property type="entry name" value="SODIUM/CHLORIDE DEPENDENT TRANSPORTER"/>
    <property type="match status" value="1"/>
</dbReference>
<dbReference type="Pfam" id="PF00209">
    <property type="entry name" value="SNF"/>
    <property type="match status" value="1"/>
</dbReference>
<evidence type="ECO:0000313" key="8">
    <source>
        <dbReference type="EMBL" id="TKA32046.1"/>
    </source>
</evidence>
<proteinExistence type="predicted"/>
<dbReference type="InterPro" id="IPR000175">
    <property type="entry name" value="Na/ntran_symport"/>
</dbReference>
<dbReference type="PRINTS" id="PR00176">
    <property type="entry name" value="NANEUSMPORT"/>
</dbReference>
<feature type="transmembrane region" description="Helical" evidence="7">
    <location>
        <begin position="391"/>
        <end position="416"/>
    </location>
</feature>
<dbReference type="Proteomes" id="UP000308549">
    <property type="component" value="Unassembled WGS sequence"/>
</dbReference>
<dbReference type="PROSITE" id="PS50267">
    <property type="entry name" value="NA_NEUROTRAN_SYMP_3"/>
    <property type="match status" value="1"/>
</dbReference>
<dbReference type="AlphaFoldDB" id="A0A4U0UC24"/>
<gene>
    <name evidence="8" type="ORF">B0A50_01292</name>
</gene>
<feature type="region of interest" description="Disordered" evidence="6">
    <location>
        <begin position="636"/>
        <end position="667"/>
    </location>
</feature>
<feature type="transmembrane region" description="Helical" evidence="7">
    <location>
        <begin position="187"/>
        <end position="205"/>
    </location>
</feature>
<keyword evidence="3 7" id="KW-0812">Transmembrane</keyword>
<organism evidence="8 9">
    <name type="scientific">Salinomyces thailandicus</name>
    <dbReference type="NCBI Taxonomy" id="706561"/>
    <lineage>
        <taxon>Eukaryota</taxon>
        <taxon>Fungi</taxon>
        <taxon>Dikarya</taxon>
        <taxon>Ascomycota</taxon>
        <taxon>Pezizomycotina</taxon>
        <taxon>Dothideomycetes</taxon>
        <taxon>Dothideomycetidae</taxon>
        <taxon>Mycosphaerellales</taxon>
        <taxon>Teratosphaeriaceae</taxon>
        <taxon>Salinomyces</taxon>
    </lineage>
</organism>
<dbReference type="PANTHER" id="PTHR11616:SF240">
    <property type="entry name" value="BLOATED TUBULES, ISOFORM B-RELATED"/>
    <property type="match status" value="1"/>
</dbReference>
<evidence type="ECO:0008006" key="10">
    <source>
        <dbReference type="Google" id="ProtNLM"/>
    </source>
</evidence>
<feature type="transmembrane region" description="Helical" evidence="7">
    <location>
        <begin position="212"/>
        <end position="229"/>
    </location>
</feature>
<feature type="transmembrane region" description="Helical" evidence="7">
    <location>
        <begin position="258"/>
        <end position="283"/>
    </location>
</feature>
<comment type="subcellular location">
    <subcellularLocation>
        <location evidence="1">Membrane</location>
        <topology evidence="1">Multi-pass membrane protein</topology>
    </subcellularLocation>
</comment>
<evidence type="ECO:0000256" key="2">
    <source>
        <dbReference type="ARBA" id="ARBA00022448"/>
    </source>
</evidence>
<accession>A0A4U0UC24</accession>
<feature type="transmembrane region" description="Helical" evidence="7">
    <location>
        <begin position="65"/>
        <end position="86"/>
    </location>
</feature>
<evidence type="ECO:0000256" key="7">
    <source>
        <dbReference type="SAM" id="Phobius"/>
    </source>
</evidence>
<reference evidence="8 9" key="1">
    <citation type="submission" date="2017-03" db="EMBL/GenBank/DDBJ databases">
        <title>Genomes of endolithic fungi from Antarctica.</title>
        <authorList>
            <person name="Coleine C."/>
            <person name="Masonjones S."/>
            <person name="Stajich J.E."/>
        </authorList>
    </citation>
    <scope>NUCLEOTIDE SEQUENCE [LARGE SCALE GENOMIC DNA]</scope>
    <source>
        <strain evidence="8 9">CCFEE 6315</strain>
    </source>
</reference>
<feature type="transmembrane region" description="Helical" evidence="7">
    <location>
        <begin position="107"/>
        <end position="134"/>
    </location>
</feature>
<evidence type="ECO:0000256" key="5">
    <source>
        <dbReference type="ARBA" id="ARBA00023136"/>
    </source>
</evidence>
<comment type="caution">
    <text evidence="8">The sequence shown here is derived from an EMBL/GenBank/DDBJ whole genome shotgun (WGS) entry which is preliminary data.</text>
</comment>
<feature type="compositionally biased region" description="Basic and acidic residues" evidence="6">
    <location>
        <begin position="655"/>
        <end position="667"/>
    </location>
</feature>
<dbReference type="OrthoDB" id="6581954at2759"/>
<sequence length="667" mass="73270">MAILNWLKKAGSFFTSTGAKTAEDGREQWPSRTAFLLASVGGAIGQGNIIRYPSQVFNNIGLQWFVPYLIAIFILAIPGLILEVSIGQAYRGGTVVAFNNVNRRLRGVGLASIFVSSVVVVYFAIILCWIMIYFRHSFTSPLPWTGRTEEFYYQQVLRQVDPIPGVIADGAVQSFTSYTNLSLIGETVGWSAFTWFCVFLCMYGGVGVTGRAVYFTMGLPIILTIILIGRCTSLENAGRGIKLYFATWNGDQLAQPDIWQTACGQVFFSTGVGFGYYISYASFNAKYANAVQDAFILVCSNCFFETVAAFAVFGVVGYLDINPSNTPRLGSFEIGFLTYPAAIVAMPGANFWAVLFFLTLMLLGISSTFPMLDVIATGVQDVYGRKIGKPLLSFILVVCAFLISLMYCTRFGYYLLDGVDRWINNLALVFVVWSEMSLSTTVYRYTDVLGQTGKPAYFLWNAGYFGGQILGVAIGHATSAPIGAGVGFGVFIAGTGAALLLAKTPDAEVPGFWNKNAFLRRFWFLAFYSGNQLRRDLNVIVASGKNWSIPSLWGPLIRYISSPILFIVYSFAYPEFWTLRNDPVYIFGFILAHVCMIAMVVCVLAPRFFDVFVPVERRDDGVRKYAPNVVEGILESDTLEREASGSGSGSGTASGDEKQVTEEGVKL</sequence>
<keyword evidence="4 7" id="KW-1133">Transmembrane helix</keyword>
<keyword evidence="9" id="KW-1185">Reference proteome</keyword>
<feature type="transmembrane region" description="Helical" evidence="7">
    <location>
        <begin position="457"/>
        <end position="476"/>
    </location>
</feature>
<keyword evidence="2" id="KW-0813">Transport</keyword>
<dbReference type="EMBL" id="NAJL01000006">
    <property type="protein sequence ID" value="TKA32046.1"/>
    <property type="molecule type" value="Genomic_DNA"/>
</dbReference>
<dbReference type="SUPFAM" id="SSF161070">
    <property type="entry name" value="SNF-like"/>
    <property type="match status" value="1"/>
</dbReference>
<keyword evidence="5 7" id="KW-0472">Membrane</keyword>
<evidence type="ECO:0000313" key="9">
    <source>
        <dbReference type="Proteomes" id="UP000308549"/>
    </source>
</evidence>
<dbReference type="CDD" id="cd11554">
    <property type="entry name" value="SLC6sbd_u2"/>
    <property type="match status" value="1"/>
</dbReference>
<protein>
    <recommendedName>
        <fullName evidence="10">Creatine transporter</fullName>
    </recommendedName>
</protein>
<feature type="transmembrane region" description="Helical" evidence="7">
    <location>
        <begin position="295"/>
        <end position="319"/>
    </location>
</feature>
<dbReference type="InterPro" id="IPR037272">
    <property type="entry name" value="SNS_sf"/>
</dbReference>
<evidence type="ECO:0000256" key="4">
    <source>
        <dbReference type="ARBA" id="ARBA00022989"/>
    </source>
</evidence>
<feature type="transmembrane region" description="Helical" evidence="7">
    <location>
        <begin position="556"/>
        <end position="573"/>
    </location>
</feature>
<feature type="transmembrane region" description="Helical" evidence="7">
    <location>
        <begin position="422"/>
        <end position="445"/>
    </location>
</feature>
<dbReference type="GO" id="GO:0035725">
    <property type="term" value="P:sodium ion transmembrane transport"/>
    <property type="evidence" value="ECO:0007669"/>
    <property type="project" value="TreeGrafter"/>
</dbReference>
<feature type="transmembrane region" description="Helical" evidence="7">
    <location>
        <begin position="585"/>
        <end position="609"/>
    </location>
</feature>
<feature type="transmembrane region" description="Helical" evidence="7">
    <location>
        <begin position="339"/>
        <end position="363"/>
    </location>
</feature>
<evidence type="ECO:0000256" key="1">
    <source>
        <dbReference type="ARBA" id="ARBA00004141"/>
    </source>
</evidence>
<evidence type="ECO:0000256" key="6">
    <source>
        <dbReference type="SAM" id="MobiDB-lite"/>
    </source>
</evidence>
<feature type="transmembrane region" description="Helical" evidence="7">
    <location>
        <begin position="482"/>
        <end position="502"/>
    </location>
</feature>
<dbReference type="GO" id="GO:0005886">
    <property type="term" value="C:plasma membrane"/>
    <property type="evidence" value="ECO:0007669"/>
    <property type="project" value="TreeGrafter"/>
</dbReference>
<name>A0A4U0UC24_9PEZI</name>
<evidence type="ECO:0000256" key="3">
    <source>
        <dbReference type="ARBA" id="ARBA00022692"/>
    </source>
</evidence>
<feature type="transmembrane region" description="Helical" evidence="7">
    <location>
        <begin position="34"/>
        <end position="53"/>
    </location>
</feature>